<sequence>MIAVSYIDNTLKELDKLYNTSSSQKKAIYFSKLALIELCGWIEETVDDIVLRHSKRHLKETDNKTYCKESIVKPNYGFEYKRNIRPMLISLIGLIEVEKLEKELEKTGQITALKGHLGNIKDSRNLAAHTYLKGVTRNFNAPSRTIGDFNRIKPILEKIDQELRKK</sequence>
<dbReference type="KEGG" id="cbau:H1R16_03300"/>
<evidence type="ECO:0000313" key="4">
    <source>
        <dbReference type="Proteomes" id="UP000539710"/>
    </source>
</evidence>
<dbReference type="RefSeq" id="WP_181887393.1">
    <property type="nucleotide sequence ID" value="NZ_CP059472.1"/>
</dbReference>
<evidence type="ECO:0000313" key="2">
    <source>
        <dbReference type="EMBL" id="QMS99047.1"/>
    </source>
</evidence>
<keyword evidence="4" id="KW-1185">Reference proteome</keyword>
<dbReference type="EMBL" id="CP059472">
    <property type="protein sequence ID" value="QMS99047.1"/>
    <property type="molecule type" value="Genomic_DNA"/>
</dbReference>
<gene>
    <name evidence="2" type="ORF">H1R16_03300</name>
    <name evidence="1" type="ORF">H2507_08890</name>
</gene>
<reference evidence="2 3" key="1">
    <citation type="submission" date="2020-07" db="EMBL/GenBank/DDBJ databases">
        <title>Chryseobacterium sp.cx-624.</title>
        <authorList>
            <person name="Yang C."/>
        </authorList>
    </citation>
    <scope>NUCLEOTIDE SEQUENCE [LARGE SCALE GENOMIC DNA]</scope>
    <source>
        <strain evidence="2">Cx-624</strain>
        <strain evidence="3">cx-624</strain>
    </source>
</reference>
<evidence type="ECO:0000313" key="1">
    <source>
        <dbReference type="EMBL" id="MBA5247283.1"/>
    </source>
</evidence>
<dbReference type="Proteomes" id="UP000539710">
    <property type="component" value="Unassembled WGS sequence"/>
</dbReference>
<accession>A0A7D7QUJ0</accession>
<protein>
    <submittedName>
        <fullName evidence="2">Endoribonuclease</fullName>
    </submittedName>
</protein>
<dbReference type="Proteomes" id="UP000515349">
    <property type="component" value="Chromosome"/>
</dbReference>
<name>A0A7D7QUJ0_9FLAO</name>
<dbReference type="EMBL" id="JACEUX010000003">
    <property type="protein sequence ID" value="MBA5247283.1"/>
    <property type="molecule type" value="Genomic_DNA"/>
</dbReference>
<proteinExistence type="predicted"/>
<reference evidence="4" key="2">
    <citation type="submission" date="2020-07" db="EMBL/GenBank/DDBJ databases">
        <title>Flavobacterium sp. xlx-214.</title>
        <authorList>
            <person name="Yang C."/>
        </authorList>
    </citation>
    <scope>NUCLEOTIDE SEQUENCE [LARGE SCALE GENOMIC DNA]</scope>
    <source>
        <strain evidence="4">CX-624</strain>
    </source>
</reference>
<organism evidence="2 3">
    <name type="scientific">Marnyiella aurantia</name>
    <dbReference type="NCBI Taxonomy" id="2758037"/>
    <lineage>
        <taxon>Bacteria</taxon>
        <taxon>Pseudomonadati</taxon>
        <taxon>Bacteroidota</taxon>
        <taxon>Flavobacteriia</taxon>
        <taxon>Flavobacteriales</taxon>
        <taxon>Weeksellaceae</taxon>
        <taxon>Marnyiella</taxon>
    </lineage>
</organism>
<reference evidence="1" key="3">
    <citation type="submission" date="2020-07" db="EMBL/GenBank/DDBJ databases">
        <authorList>
            <person name="Yang C."/>
        </authorList>
    </citation>
    <scope>NUCLEOTIDE SEQUENCE</scope>
    <source>
        <strain evidence="1">Cx-624</strain>
    </source>
</reference>
<evidence type="ECO:0000313" key="3">
    <source>
        <dbReference type="Proteomes" id="UP000515349"/>
    </source>
</evidence>
<dbReference type="AlphaFoldDB" id="A0A7D7QUJ0"/>